<comment type="caution">
    <text evidence="3">The sequence shown here is derived from an EMBL/GenBank/DDBJ whole genome shotgun (WGS) entry which is preliminary data.</text>
</comment>
<evidence type="ECO:0000259" key="2">
    <source>
        <dbReference type="SMART" id="SM00829"/>
    </source>
</evidence>
<keyword evidence="1" id="KW-0560">Oxidoreductase</keyword>
<organism evidence="3 4">
    <name type="scientific">Trichormus variabilis SAG 1403-4b</name>
    <dbReference type="NCBI Taxonomy" id="447716"/>
    <lineage>
        <taxon>Bacteria</taxon>
        <taxon>Bacillati</taxon>
        <taxon>Cyanobacteriota</taxon>
        <taxon>Cyanophyceae</taxon>
        <taxon>Nostocales</taxon>
        <taxon>Nostocaceae</taxon>
        <taxon>Trichormus</taxon>
    </lineage>
</organism>
<dbReference type="Gene3D" id="3.90.180.10">
    <property type="entry name" value="Medium-chain alcohol dehydrogenases, catalytic domain"/>
    <property type="match status" value="1"/>
</dbReference>
<dbReference type="InterPro" id="IPR045010">
    <property type="entry name" value="MDR_fam"/>
</dbReference>
<dbReference type="PANTHER" id="PTHR43205">
    <property type="entry name" value="PROSTAGLANDIN REDUCTASE"/>
    <property type="match status" value="1"/>
</dbReference>
<dbReference type="GO" id="GO:0016628">
    <property type="term" value="F:oxidoreductase activity, acting on the CH-CH group of donors, NAD or NADP as acceptor"/>
    <property type="evidence" value="ECO:0007669"/>
    <property type="project" value="InterPro"/>
</dbReference>
<dbReference type="InterPro" id="IPR011032">
    <property type="entry name" value="GroES-like_sf"/>
</dbReference>
<keyword evidence="4" id="KW-1185">Reference proteome</keyword>
<dbReference type="EMBL" id="RSCM01000005">
    <property type="protein sequence ID" value="RUS97187.1"/>
    <property type="molecule type" value="Genomic_DNA"/>
</dbReference>
<accession>A0A3S1C546</accession>
<dbReference type="SUPFAM" id="SSF51735">
    <property type="entry name" value="NAD(P)-binding Rossmann-fold domains"/>
    <property type="match status" value="1"/>
</dbReference>
<dbReference type="InterPro" id="IPR020843">
    <property type="entry name" value="ER"/>
</dbReference>
<dbReference type="FunFam" id="3.40.50.720:FF:000121">
    <property type="entry name" value="Prostaglandin reductase 2"/>
    <property type="match status" value="1"/>
</dbReference>
<sequence length="354" mass="39058">MLLFFKTRKLKLMQKSINRQWRLAARPVGDIKESDFEYREEPIPSLEDGEVLVRNIYLSLDPTNRIWMSDRPQYMPPVQLGEVMRGLVLGVVEESKNPNFQPGDMVSGLLGWQDYALISPPNLLSLIKLPTPLPVPLTAFMGPLSFIGCTAYFGLLDIGKPQAGETVVVSAASGAVGSIVGQIAKIKGCRVVGITGSDEKCQWLLEELGFDAAINYQTADLIPALAKSCPNGIDVYFENVGGAILDAVLTQVNLNARIPLCGLISTYNSPEPVPGPYNFSQILMKRVLVQGFIVSDYFQQWDVAFREIGQWIQEGKIKYNQEIVEGLENAPKAILKLFDGNKMGKLIVQVSPEP</sequence>
<dbReference type="AlphaFoldDB" id="A0A3S1C546"/>
<dbReference type="Proteomes" id="UP000276103">
    <property type="component" value="Unassembled WGS sequence"/>
</dbReference>
<name>A0A3S1C546_ANAVA</name>
<dbReference type="SUPFAM" id="SSF50129">
    <property type="entry name" value="GroES-like"/>
    <property type="match status" value="1"/>
</dbReference>
<dbReference type="Gene3D" id="3.40.50.720">
    <property type="entry name" value="NAD(P)-binding Rossmann-like Domain"/>
    <property type="match status" value="1"/>
</dbReference>
<protein>
    <submittedName>
        <fullName evidence="3">NADP-dependent oxidoreductase</fullName>
    </submittedName>
</protein>
<reference evidence="3 4" key="1">
    <citation type="journal article" date="2019" name="Genome Biol. Evol.">
        <title>Day and night: Metabolic profiles and evolutionary relationships of six axenic non-marine cyanobacteria.</title>
        <authorList>
            <person name="Will S.E."/>
            <person name="Henke P."/>
            <person name="Boedeker C."/>
            <person name="Huang S."/>
            <person name="Brinkmann H."/>
            <person name="Rohde M."/>
            <person name="Jarek M."/>
            <person name="Friedl T."/>
            <person name="Seufert S."/>
            <person name="Schumacher M."/>
            <person name="Overmann J."/>
            <person name="Neumann-Schaal M."/>
            <person name="Petersen J."/>
        </authorList>
    </citation>
    <scope>NUCLEOTIDE SEQUENCE [LARGE SCALE GENOMIC DNA]</scope>
    <source>
        <strain evidence="3 4">SAG 1403-4b</strain>
    </source>
</reference>
<feature type="domain" description="Enoyl reductase (ER)" evidence="2">
    <location>
        <begin position="29"/>
        <end position="348"/>
    </location>
</feature>
<dbReference type="PANTHER" id="PTHR43205:SF7">
    <property type="entry name" value="PROSTAGLANDIN REDUCTASE 1"/>
    <property type="match status" value="1"/>
</dbReference>
<dbReference type="InterPro" id="IPR036291">
    <property type="entry name" value="NAD(P)-bd_dom_sf"/>
</dbReference>
<dbReference type="CDD" id="cd05288">
    <property type="entry name" value="PGDH"/>
    <property type="match status" value="1"/>
</dbReference>
<evidence type="ECO:0000313" key="4">
    <source>
        <dbReference type="Proteomes" id="UP000276103"/>
    </source>
</evidence>
<evidence type="ECO:0000313" key="3">
    <source>
        <dbReference type="EMBL" id="RUS97187.1"/>
    </source>
</evidence>
<dbReference type="SMART" id="SM00829">
    <property type="entry name" value="PKS_ER"/>
    <property type="match status" value="1"/>
</dbReference>
<dbReference type="InterPro" id="IPR041694">
    <property type="entry name" value="ADH_N_2"/>
</dbReference>
<dbReference type="Pfam" id="PF16884">
    <property type="entry name" value="ADH_N_2"/>
    <property type="match status" value="1"/>
</dbReference>
<gene>
    <name evidence="3" type="ORF">DSM107003_19280</name>
</gene>
<proteinExistence type="predicted"/>
<dbReference type="Pfam" id="PF00107">
    <property type="entry name" value="ADH_zinc_N"/>
    <property type="match status" value="1"/>
</dbReference>
<dbReference type="InterPro" id="IPR013149">
    <property type="entry name" value="ADH-like_C"/>
</dbReference>
<evidence type="ECO:0000256" key="1">
    <source>
        <dbReference type="ARBA" id="ARBA00023002"/>
    </source>
</evidence>